<organism evidence="4 5">
    <name type="scientific">Pseudomonas frederiksbergensis</name>
    <dbReference type="NCBI Taxonomy" id="104087"/>
    <lineage>
        <taxon>Bacteria</taxon>
        <taxon>Pseudomonadati</taxon>
        <taxon>Pseudomonadota</taxon>
        <taxon>Gammaproteobacteria</taxon>
        <taxon>Pseudomonadales</taxon>
        <taxon>Pseudomonadaceae</taxon>
        <taxon>Pseudomonas</taxon>
    </lineage>
</organism>
<dbReference type="InterPro" id="IPR036291">
    <property type="entry name" value="NAD(P)-bd_dom_sf"/>
</dbReference>
<dbReference type="PRINTS" id="PR00080">
    <property type="entry name" value="SDRFAMILY"/>
</dbReference>
<reference evidence="4 5" key="1">
    <citation type="submission" date="2017-09" db="EMBL/GenBank/DDBJ databases">
        <title>Complete Genome sequence of Lysobacter capsici KNU-15.</title>
        <authorList>
            <person name="Kim M.-C."/>
            <person name="Yi H."/>
            <person name="Lee D.-W."/>
            <person name="Shin J.-H."/>
        </authorList>
    </citation>
    <scope>NUCLEOTIDE SEQUENCE [LARGE SCALE GENOMIC DNA]</scope>
    <source>
        <strain evidence="4 5">KNU-15</strain>
    </source>
</reference>
<dbReference type="AlphaFoldDB" id="A0AB33ECI2"/>
<dbReference type="InterPro" id="IPR020904">
    <property type="entry name" value="Sc_DH/Rdtase_CS"/>
</dbReference>
<protein>
    <submittedName>
        <fullName evidence="4">Oxidoreductase</fullName>
    </submittedName>
</protein>
<dbReference type="Pfam" id="PF00106">
    <property type="entry name" value="adh_short"/>
    <property type="match status" value="1"/>
</dbReference>
<dbReference type="PANTHER" id="PTHR44196:SF1">
    <property type="entry name" value="DEHYDROGENASE_REDUCTASE SDR FAMILY MEMBER 7B"/>
    <property type="match status" value="1"/>
</dbReference>
<dbReference type="PROSITE" id="PS00061">
    <property type="entry name" value="ADH_SHORT"/>
    <property type="match status" value="1"/>
</dbReference>
<dbReference type="GO" id="GO:0016491">
    <property type="term" value="F:oxidoreductase activity"/>
    <property type="evidence" value="ECO:0007669"/>
    <property type="project" value="UniProtKB-KW"/>
</dbReference>
<comment type="similarity">
    <text evidence="1 3">Belongs to the short-chain dehydrogenases/reductases (SDR) family.</text>
</comment>
<dbReference type="FunFam" id="3.40.50.720:FF:000084">
    <property type="entry name" value="Short-chain dehydrogenase reductase"/>
    <property type="match status" value="1"/>
</dbReference>
<evidence type="ECO:0000256" key="3">
    <source>
        <dbReference type="RuleBase" id="RU000363"/>
    </source>
</evidence>
<dbReference type="RefSeq" id="WP_096480424.1">
    <property type="nucleotide sequence ID" value="NZ_CP023466.1"/>
</dbReference>
<evidence type="ECO:0000313" key="5">
    <source>
        <dbReference type="Proteomes" id="UP000218385"/>
    </source>
</evidence>
<gene>
    <name evidence="4" type="ORF">CNN82_17495</name>
</gene>
<dbReference type="PRINTS" id="PR00081">
    <property type="entry name" value="GDHRDH"/>
</dbReference>
<dbReference type="Proteomes" id="UP000218385">
    <property type="component" value="Chromosome"/>
</dbReference>
<keyword evidence="2" id="KW-0560">Oxidoreductase</keyword>
<accession>A0AB33ECI2</accession>
<evidence type="ECO:0000256" key="2">
    <source>
        <dbReference type="ARBA" id="ARBA00023002"/>
    </source>
</evidence>
<dbReference type="Gene3D" id="3.40.50.720">
    <property type="entry name" value="NAD(P)-binding Rossmann-like Domain"/>
    <property type="match status" value="1"/>
</dbReference>
<dbReference type="CDD" id="cd05233">
    <property type="entry name" value="SDR_c"/>
    <property type="match status" value="1"/>
</dbReference>
<dbReference type="PANTHER" id="PTHR44196">
    <property type="entry name" value="DEHYDROGENASE/REDUCTASE SDR FAMILY MEMBER 7B"/>
    <property type="match status" value="1"/>
</dbReference>
<dbReference type="SUPFAM" id="SSF51735">
    <property type="entry name" value="NAD(P)-binding Rossmann-fold domains"/>
    <property type="match status" value="1"/>
</dbReference>
<dbReference type="GO" id="GO:0016020">
    <property type="term" value="C:membrane"/>
    <property type="evidence" value="ECO:0007669"/>
    <property type="project" value="TreeGrafter"/>
</dbReference>
<dbReference type="InterPro" id="IPR002347">
    <property type="entry name" value="SDR_fam"/>
</dbReference>
<dbReference type="EMBL" id="CP023466">
    <property type="protein sequence ID" value="ATE78136.1"/>
    <property type="molecule type" value="Genomic_DNA"/>
</dbReference>
<proteinExistence type="inferred from homology"/>
<evidence type="ECO:0000313" key="4">
    <source>
        <dbReference type="EMBL" id="ATE78136.1"/>
    </source>
</evidence>
<name>A0AB33ECI2_9PSED</name>
<evidence type="ECO:0000256" key="1">
    <source>
        <dbReference type="ARBA" id="ARBA00006484"/>
    </source>
</evidence>
<sequence>MAIAQLQGKQILITGAASGIGRASAIAFAREGAHIIASDLQLDALRSLQEEIHALDVQCHIYTVDVSSEAAMRGFCEQVIAELGAPDVLYNNAGIAHLGKFLDSDLAHWQRVINVNLMGVVYGCHLFIPHMLAAGGARQVVNVSSTASFAPAPSMAAYAASKAAVAGLSDVLRMELAGSEIVVTDVCPGVINTAITTSGSATSPGMTSAQLQRLQSYYAREGCSPDIVANDVLQAVKTGKTLVLSGPYASLAFHLKRISRRLLQKVMLGNARKAGYL</sequence>